<keyword evidence="1" id="KW-0479">Metal-binding</keyword>
<sequence>MIPDCVIHFGRILCYLVLLDTMGVEMFLYISSSRHVYSALLNIYLWPMPFLPMKYPDYRLSMEPRLCASAVQCWFRQELERHGVDSLVYARYIISLLLQDDEDLEDLDFDLEAPCRHKRKGRRSMEKQRSQSASEERKKLAAVQCLTAVSDEKSGIATLVDELCSKLKDGEIHASASPVSKSRSCTCEDSDDSSVELKNPAQRYYAAFPALQGGTVSSGNPSPSSTVWRINPLVYKSQARTQSDEEALSASEEAEIRKITKPVAIPAAKEQKHKKSHSRSYRENWSRSNSKSQKDKSRSTGGSRNGKPSQKEHWKPQEFPIWPPGFAKLDPVILQNLDILDEDFVFISDYPIRQNDELCNRVESLLKGMLLPTPVKSYKDLQDVDEFPIPIEELHTSKKQLKDDEKPKPNVNNNTLTNNSKNSRSNLETETLFRDQNISPELKEQEIWYTQPIGAILTTEEEQMGNTHSKLRLYKRNSNPAFSPAVEEEHVSNINSASSSVASPVSEHSRSLSVTSNHSDDIFDRSVLIPDWLTQVISAGESKSEHDGDDANFQILPFKSSSPFLSESSTLDNYESSVFNENNFATYQTIWADHDNADNDHLHTLQSLSMDGSQDVCLLDSHEDTNTPTPVDSSDNPGENTVSVSLVDMDYMARFLDSSTPSWQSVTPDEGLEIANMPRRASINTYWQNQVLFDSSPDNADLEEVFWKPVLSIYDLLCWQPFGTSPYFQLWDVNIQKRNKVSPWGSLNCDGPALLRENTLIFLQNSDTESAFNEQNENTLIPRISIDIVSDADTDGSSFMEKDECDTEYCQPFQFFDRSVSMGDVPSLWEEGDHATKRANPKLSKSFELVPSEHSAFKDVPQRLLHVQSEPNLVQFRQDLIDDAQGYTSSPQEHLYFSPKTHFRPITPVHVPEAVCTRPKQQLCNDLFGGLPSTKTPYQQYHVADDIEDEEAFVPSFKLKNYSKSIQTGESLEKSESPVAKDVWESEQDRDTPENLTLSIIEDLMGEKLGAEKFLPICEDLDTANTDSAYETDYGCPQCFDPESDGLNNMRPRCTANEAEAVFYHHSKQNSGDGSCSDNGYLGDVADFRVESFMATFPHTQDWPDGQKSGAHQSIDAIWTDAPIESSAATWCHHLGKPEEGPETQFVGHAWSHQGKPDEGSETQFIGHESEADKYRNIWGTTGHEYLSVGIEMDSTAQSYCKYAEDEEYDNVPPCNTVYSQIYFENLAREGDLNCMQQALDVSAVPADDEEVEIVLPCGLVEVCGNGHASFLEVVDVAERSDEEVSSAADPDFFSVKLVHKNKMSDHQPKLSEQDKQSYGSFDLAPMPDDAVTLTDLEKEWLDPSFHALWKSRKPSSTQRKPCSFYLEGNCRRADCKFAHDISNITCRFWEEGLCFKGPLCPFLHGYARESSPLCDDLVTSERDLDRANFDLNNDEFPELSLTVKNMNGTVCHHKKLLKPSKAQNLRGVGQRDNKGRRGNNRRHSNKENRYLIGKRLLSN</sequence>
<dbReference type="Pfam" id="PF14608">
    <property type="entry name" value="zf-CCCH_2"/>
    <property type="match status" value="1"/>
</dbReference>
<dbReference type="Gene3D" id="3.30.1370.210">
    <property type="match status" value="1"/>
</dbReference>
<dbReference type="PANTHER" id="PTHR17611:SF3">
    <property type="entry name" value="DNA SEGMENT, CHR 5, ERATO DOI 579, EXPRESSED"/>
    <property type="match status" value="1"/>
</dbReference>
<protein>
    <recommendedName>
        <fullName evidence="3">C3H1-type domain-containing protein</fullName>
    </recommendedName>
</protein>
<feature type="region of interest" description="Disordered" evidence="2">
    <location>
        <begin position="618"/>
        <end position="639"/>
    </location>
</feature>
<dbReference type="SMART" id="SM00356">
    <property type="entry name" value="ZnF_C3H1"/>
    <property type="match status" value="2"/>
</dbReference>
<dbReference type="InterPro" id="IPR027871">
    <property type="entry name" value="DUF4603"/>
</dbReference>
<evidence type="ECO:0000313" key="5">
    <source>
        <dbReference type="Proteomes" id="UP000828390"/>
    </source>
</evidence>
<feature type="zinc finger region" description="C3H1-type" evidence="1">
    <location>
        <begin position="1357"/>
        <end position="1383"/>
    </location>
</feature>
<dbReference type="GO" id="GO:0008270">
    <property type="term" value="F:zinc ion binding"/>
    <property type="evidence" value="ECO:0007669"/>
    <property type="project" value="UniProtKB-KW"/>
</dbReference>
<evidence type="ECO:0000313" key="4">
    <source>
        <dbReference type="EMBL" id="KAH3782543.1"/>
    </source>
</evidence>
<feature type="compositionally biased region" description="Basic and acidic residues" evidence="2">
    <location>
        <begin position="982"/>
        <end position="991"/>
    </location>
</feature>
<feature type="compositionally biased region" description="Polar residues" evidence="2">
    <location>
        <begin position="626"/>
        <end position="639"/>
    </location>
</feature>
<accession>A0A9D4EMV7</accession>
<dbReference type="Pfam" id="PF15376">
    <property type="entry name" value="DUF4603"/>
    <property type="match status" value="1"/>
</dbReference>
<dbReference type="PANTHER" id="PTHR17611">
    <property type="entry name" value="DNA SEGMENT, CHR 5, ERATO DOI 579, EXPRESSED"/>
    <property type="match status" value="1"/>
</dbReference>
<dbReference type="InterPro" id="IPR000571">
    <property type="entry name" value="Znf_CCCH"/>
</dbReference>
<dbReference type="EMBL" id="JAIWYP010000008">
    <property type="protein sequence ID" value="KAH3782543.1"/>
    <property type="molecule type" value="Genomic_DNA"/>
</dbReference>
<dbReference type="Pfam" id="PF00642">
    <property type="entry name" value="zf-CCCH"/>
    <property type="match status" value="1"/>
</dbReference>
<name>A0A9D4EMV7_DREPO</name>
<feature type="compositionally biased region" description="Polar residues" evidence="2">
    <location>
        <begin position="299"/>
        <end position="308"/>
    </location>
</feature>
<feature type="domain" description="C3H1-type" evidence="3">
    <location>
        <begin position="1357"/>
        <end position="1383"/>
    </location>
</feature>
<keyword evidence="5" id="KW-1185">Reference proteome</keyword>
<feature type="region of interest" description="Disordered" evidence="2">
    <location>
        <begin position="395"/>
        <end position="430"/>
    </location>
</feature>
<evidence type="ECO:0000259" key="3">
    <source>
        <dbReference type="PROSITE" id="PS50103"/>
    </source>
</evidence>
<feature type="zinc finger region" description="C3H1-type" evidence="1">
    <location>
        <begin position="1386"/>
        <end position="1408"/>
    </location>
</feature>
<evidence type="ECO:0000256" key="1">
    <source>
        <dbReference type="PROSITE-ProRule" id="PRU00723"/>
    </source>
</evidence>
<feature type="compositionally biased region" description="Low complexity" evidence="2">
    <location>
        <begin position="409"/>
        <end position="426"/>
    </location>
</feature>
<feature type="region of interest" description="Disordered" evidence="2">
    <location>
        <begin position="1463"/>
        <end position="1488"/>
    </location>
</feature>
<evidence type="ECO:0000256" key="2">
    <source>
        <dbReference type="SAM" id="MobiDB-lite"/>
    </source>
</evidence>
<proteinExistence type="predicted"/>
<keyword evidence="1" id="KW-0862">Zinc</keyword>
<gene>
    <name evidence="4" type="ORF">DPMN_160460</name>
</gene>
<organism evidence="4 5">
    <name type="scientific">Dreissena polymorpha</name>
    <name type="common">Zebra mussel</name>
    <name type="synonym">Mytilus polymorpha</name>
    <dbReference type="NCBI Taxonomy" id="45954"/>
    <lineage>
        <taxon>Eukaryota</taxon>
        <taxon>Metazoa</taxon>
        <taxon>Spiralia</taxon>
        <taxon>Lophotrochozoa</taxon>
        <taxon>Mollusca</taxon>
        <taxon>Bivalvia</taxon>
        <taxon>Autobranchia</taxon>
        <taxon>Heteroconchia</taxon>
        <taxon>Euheterodonta</taxon>
        <taxon>Imparidentia</taxon>
        <taxon>Neoheterodontei</taxon>
        <taxon>Myida</taxon>
        <taxon>Dreissenoidea</taxon>
        <taxon>Dreissenidae</taxon>
        <taxon>Dreissena</taxon>
    </lineage>
</organism>
<reference evidence="4" key="1">
    <citation type="journal article" date="2019" name="bioRxiv">
        <title>The Genome of the Zebra Mussel, Dreissena polymorpha: A Resource for Invasive Species Research.</title>
        <authorList>
            <person name="McCartney M.A."/>
            <person name="Auch B."/>
            <person name="Kono T."/>
            <person name="Mallez S."/>
            <person name="Zhang Y."/>
            <person name="Obille A."/>
            <person name="Becker A."/>
            <person name="Abrahante J.E."/>
            <person name="Garbe J."/>
            <person name="Badalamenti J.P."/>
            <person name="Herman A."/>
            <person name="Mangelson H."/>
            <person name="Liachko I."/>
            <person name="Sullivan S."/>
            <person name="Sone E.D."/>
            <person name="Koren S."/>
            <person name="Silverstein K.A.T."/>
            <person name="Beckman K.B."/>
            <person name="Gohl D.M."/>
        </authorList>
    </citation>
    <scope>NUCLEOTIDE SEQUENCE</scope>
    <source>
        <strain evidence="4">Duluth1</strain>
        <tissue evidence="4">Whole animal</tissue>
    </source>
</reference>
<dbReference type="Proteomes" id="UP000828390">
    <property type="component" value="Unassembled WGS sequence"/>
</dbReference>
<keyword evidence="1" id="KW-0863">Zinc-finger</keyword>
<feature type="compositionally biased region" description="Basic and acidic residues" evidence="2">
    <location>
        <begin position="395"/>
        <end position="408"/>
    </location>
</feature>
<feature type="region of interest" description="Disordered" evidence="2">
    <location>
        <begin position="968"/>
        <end position="991"/>
    </location>
</feature>
<feature type="domain" description="C3H1-type" evidence="3">
    <location>
        <begin position="1386"/>
        <end position="1408"/>
    </location>
</feature>
<comment type="caution">
    <text evidence="4">The sequence shown here is derived from an EMBL/GenBank/DDBJ whole genome shotgun (WGS) entry which is preliminary data.</text>
</comment>
<reference evidence="4" key="2">
    <citation type="submission" date="2020-11" db="EMBL/GenBank/DDBJ databases">
        <authorList>
            <person name="McCartney M.A."/>
            <person name="Auch B."/>
            <person name="Kono T."/>
            <person name="Mallez S."/>
            <person name="Becker A."/>
            <person name="Gohl D.M."/>
            <person name="Silverstein K.A.T."/>
            <person name="Koren S."/>
            <person name="Bechman K.B."/>
            <person name="Herman A."/>
            <person name="Abrahante J.E."/>
            <person name="Garbe J."/>
        </authorList>
    </citation>
    <scope>NUCLEOTIDE SEQUENCE</scope>
    <source>
        <strain evidence="4">Duluth1</strain>
        <tissue evidence="4">Whole animal</tissue>
    </source>
</reference>
<dbReference type="PROSITE" id="PS50103">
    <property type="entry name" value="ZF_C3H1"/>
    <property type="match status" value="2"/>
</dbReference>
<feature type="region of interest" description="Disordered" evidence="2">
    <location>
        <begin position="259"/>
        <end position="318"/>
    </location>
</feature>